<evidence type="ECO:0000313" key="3">
    <source>
        <dbReference type="Proteomes" id="UP000265768"/>
    </source>
</evidence>
<evidence type="ECO:0000256" key="1">
    <source>
        <dbReference type="SAM" id="SignalP"/>
    </source>
</evidence>
<proteinExistence type="predicted"/>
<dbReference type="SUPFAM" id="SSF49503">
    <property type="entry name" value="Cupredoxins"/>
    <property type="match status" value="1"/>
</dbReference>
<dbReference type="PROSITE" id="PS51257">
    <property type="entry name" value="PROKAR_LIPOPROTEIN"/>
    <property type="match status" value="1"/>
</dbReference>
<protein>
    <recommendedName>
        <fullName evidence="4">EfeO-type cupredoxin-like domain-containing protein</fullName>
    </recommendedName>
</protein>
<gene>
    <name evidence="2" type="ORF">D5H75_28710</name>
</gene>
<organism evidence="2 3">
    <name type="scientific">Bailinhaonella thermotolerans</name>
    <dbReference type="NCBI Taxonomy" id="1070861"/>
    <lineage>
        <taxon>Bacteria</taxon>
        <taxon>Bacillati</taxon>
        <taxon>Actinomycetota</taxon>
        <taxon>Actinomycetes</taxon>
        <taxon>Streptosporangiales</taxon>
        <taxon>Streptosporangiaceae</taxon>
        <taxon>Bailinhaonella</taxon>
    </lineage>
</organism>
<dbReference type="OrthoDB" id="6717945at2"/>
<dbReference type="InterPro" id="IPR008972">
    <property type="entry name" value="Cupredoxin"/>
</dbReference>
<dbReference type="RefSeq" id="WP_119929685.1">
    <property type="nucleotide sequence ID" value="NZ_QZEY01000014.1"/>
</dbReference>
<feature type="signal peptide" evidence="1">
    <location>
        <begin position="1"/>
        <end position="24"/>
    </location>
</feature>
<keyword evidence="3" id="KW-1185">Reference proteome</keyword>
<reference evidence="2 3" key="1">
    <citation type="submission" date="2018-09" db="EMBL/GenBank/DDBJ databases">
        <title>YIM 75507 draft genome.</title>
        <authorList>
            <person name="Tang S."/>
            <person name="Feng Y."/>
        </authorList>
    </citation>
    <scope>NUCLEOTIDE SEQUENCE [LARGE SCALE GENOMIC DNA]</scope>
    <source>
        <strain evidence="2 3">YIM 75507</strain>
    </source>
</reference>
<dbReference type="Gene3D" id="2.60.40.420">
    <property type="entry name" value="Cupredoxins - blue copper proteins"/>
    <property type="match status" value="1"/>
</dbReference>
<sequence length="119" mass="12500">MALRVLIAGVLLVVLGACGTGRPAAETPAAPGDVERVEVSYAGGRVTPPSRRVKVGAGATVEIRVTSDRADEFHLHGYDRSMRLEVGEPGTIRLVADVPGVFEAELHDAGVQLFQLQVG</sequence>
<accession>A0A3A4A9Q6</accession>
<name>A0A3A4A9Q6_9ACTN</name>
<feature type="chain" id="PRO_5017462249" description="EfeO-type cupredoxin-like domain-containing protein" evidence="1">
    <location>
        <begin position="25"/>
        <end position="119"/>
    </location>
</feature>
<dbReference type="Proteomes" id="UP000265768">
    <property type="component" value="Unassembled WGS sequence"/>
</dbReference>
<evidence type="ECO:0008006" key="4">
    <source>
        <dbReference type="Google" id="ProtNLM"/>
    </source>
</evidence>
<keyword evidence="1" id="KW-0732">Signal</keyword>
<evidence type="ECO:0000313" key="2">
    <source>
        <dbReference type="EMBL" id="RJL24769.1"/>
    </source>
</evidence>
<dbReference type="AlphaFoldDB" id="A0A3A4A9Q6"/>
<dbReference type="EMBL" id="QZEY01000014">
    <property type="protein sequence ID" value="RJL24769.1"/>
    <property type="molecule type" value="Genomic_DNA"/>
</dbReference>
<comment type="caution">
    <text evidence="2">The sequence shown here is derived from an EMBL/GenBank/DDBJ whole genome shotgun (WGS) entry which is preliminary data.</text>
</comment>